<evidence type="ECO:0000313" key="2">
    <source>
        <dbReference type="EMBL" id="SBT11910.1"/>
    </source>
</evidence>
<keyword evidence="3" id="KW-1185">Reference proteome</keyword>
<keyword evidence="1" id="KW-0812">Transmembrane</keyword>
<gene>
    <name evidence="2" type="ORF">VCE7224_00644</name>
</gene>
<reference evidence="3" key="1">
    <citation type="submission" date="2016-06" db="EMBL/GenBank/DDBJ databases">
        <authorList>
            <person name="Rodrigo-Torres L."/>
            <person name="Arahal D.R."/>
        </authorList>
    </citation>
    <scope>NUCLEOTIDE SEQUENCE [LARGE SCALE GENOMIC DNA]</scope>
    <source>
        <strain evidence="3">CECT 7224</strain>
    </source>
</reference>
<accession>A0A1C3J9Y6</accession>
<sequence>MKQRLFKNLKLALGVGFGVAIHQYFFMTDGAFDFYRPMMAFAFTFVVSSIGTLLKERIMRNKETKEAS</sequence>
<name>A0A1C3J9Y6_9VIBR</name>
<evidence type="ECO:0000313" key="3">
    <source>
        <dbReference type="Proteomes" id="UP000092819"/>
    </source>
</evidence>
<dbReference type="RefSeq" id="WP_065675535.1">
    <property type="nucleotide sequence ID" value="NZ_AP025463.1"/>
</dbReference>
<keyword evidence="1" id="KW-1133">Transmembrane helix</keyword>
<organism evidence="2 3">
    <name type="scientific">Vibrio celticus</name>
    <dbReference type="NCBI Taxonomy" id="446372"/>
    <lineage>
        <taxon>Bacteria</taxon>
        <taxon>Pseudomonadati</taxon>
        <taxon>Pseudomonadota</taxon>
        <taxon>Gammaproteobacteria</taxon>
        <taxon>Vibrionales</taxon>
        <taxon>Vibrionaceae</taxon>
        <taxon>Vibrio</taxon>
    </lineage>
</organism>
<dbReference type="EMBL" id="FLQZ01000011">
    <property type="protein sequence ID" value="SBT11910.1"/>
    <property type="molecule type" value="Genomic_DNA"/>
</dbReference>
<evidence type="ECO:0000256" key="1">
    <source>
        <dbReference type="SAM" id="Phobius"/>
    </source>
</evidence>
<feature type="transmembrane region" description="Helical" evidence="1">
    <location>
        <begin position="9"/>
        <end position="28"/>
    </location>
</feature>
<protein>
    <submittedName>
        <fullName evidence="2">Uncharacterized protein</fullName>
    </submittedName>
</protein>
<dbReference type="AlphaFoldDB" id="A0A1C3J9Y6"/>
<dbReference type="Proteomes" id="UP000092819">
    <property type="component" value="Unassembled WGS sequence"/>
</dbReference>
<feature type="transmembrane region" description="Helical" evidence="1">
    <location>
        <begin position="34"/>
        <end position="54"/>
    </location>
</feature>
<keyword evidence="1" id="KW-0472">Membrane</keyword>
<proteinExistence type="predicted"/>